<proteinExistence type="predicted"/>
<dbReference type="EMBL" id="CADCWD010000072">
    <property type="protein sequence ID" value="CAA9541747.1"/>
    <property type="molecule type" value="Genomic_DNA"/>
</dbReference>
<dbReference type="PANTHER" id="PTHR44051">
    <property type="entry name" value="GLUTATHIONE S-TRANSFERASE-RELATED"/>
    <property type="match status" value="1"/>
</dbReference>
<dbReference type="SUPFAM" id="SSF47616">
    <property type="entry name" value="GST C-terminal domain-like"/>
    <property type="match status" value="1"/>
</dbReference>
<gene>
    <name evidence="3" type="ORF">AVDCRST_MAG23-2140</name>
</gene>
<dbReference type="EC" id="2.5.1.18" evidence="3"/>
<dbReference type="SFLD" id="SFLDG01150">
    <property type="entry name" value="Main.1:_Beta-like"/>
    <property type="match status" value="1"/>
</dbReference>
<dbReference type="SFLD" id="SFLDS00019">
    <property type="entry name" value="Glutathione_Transferase_(cytos"/>
    <property type="match status" value="1"/>
</dbReference>
<evidence type="ECO:0000259" key="2">
    <source>
        <dbReference type="PROSITE" id="PS50405"/>
    </source>
</evidence>
<feature type="domain" description="GST N-terminal" evidence="1">
    <location>
        <begin position="1"/>
        <end position="81"/>
    </location>
</feature>
<dbReference type="Pfam" id="PF13409">
    <property type="entry name" value="GST_N_2"/>
    <property type="match status" value="1"/>
</dbReference>
<dbReference type="PROSITE" id="PS50405">
    <property type="entry name" value="GST_CTER"/>
    <property type="match status" value="1"/>
</dbReference>
<dbReference type="InterPro" id="IPR004045">
    <property type="entry name" value="Glutathione_S-Trfase_N"/>
</dbReference>
<dbReference type="Gene3D" id="1.20.1050.10">
    <property type="match status" value="1"/>
</dbReference>
<organism evidence="3">
    <name type="scientific">uncultured Sphingosinicella sp</name>
    <dbReference type="NCBI Taxonomy" id="478748"/>
    <lineage>
        <taxon>Bacteria</taxon>
        <taxon>Pseudomonadati</taxon>
        <taxon>Pseudomonadota</taxon>
        <taxon>Alphaproteobacteria</taxon>
        <taxon>Sphingomonadales</taxon>
        <taxon>Sphingosinicellaceae</taxon>
        <taxon>Sphingosinicella</taxon>
        <taxon>environmental samples</taxon>
    </lineage>
</organism>
<dbReference type="AlphaFoldDB" id="A0A6J4U775"/>
<feature type="domain" description="GST C-terminal" evidence="2">
    <location>
        <begin position="64"/>
        <end position="211"/>
    </location>
</feature>
<dbReference type="GO" id="GO:0004364">
    <property type="term" value="F:glutathione transferase activity"/>
    <property type="evidence" value="ECO:0007669"/>
    <property type="project" value="UniProtKB-EC"/>
</dbReference>
<dbReference type="InterPro" id="IPR036282">
    <property type="entry name" value="Glutathione-S-Trfase_C_sf"/>
</dbReference>
<evidence type="ECO:0000313" key="3">
    <source>
        <dbReference type="EMBL" id="CAA9541747.1"/>
    </source>
</evidence>
<dbReference type="InterPro" id="IPR010987">
    <property type="entry name" value="Glutathione-S-Trfase_C-like"/>
</dbReference>
<dbReference type="SFLD" id="SFLDG00358">
    <property type="entry name" value="Main_(cytGST)"/>
    <property type="match status" value="1"/>
</dbReference>
<protein>
    <submittedName>
        <fullName evidence="3">Glutathione S-transferase</fullName>
        <ecNumber evidence="3">2.5.1.18</ecNumber>
    </submittedName>
</protein>
<dbReference type="SUPFAM" id="SSF52833">
    <property type="entry name" value="Thioredoxin-like"/>
    <property type="match status" value="1"/>
</dbReference>
<dbReference type="Gene3D" id="3.40.30.10">
    <property type="entry name" value="Glutaredoxin"/>
    <property type="match status" value="1"/>
</dbReference>
<dbReference type="InterPro" id="IPR040079">
    <property type="entry name" value="Glutathione_S-Trfase"/>
</dbReference>
<evidence type="ECO:0000259" key="1">
    <source>
        <dbReference type="PROSITE" id="PS50404"/>
    </source>
</evidence>
<sequence length="211" mass="23487">MADITFYTNPMSRGQIARWMLEEVGQPYETVILDYGTTMKAPEYLAINPMGKVPAIKHGDTVVTEGAAICAYLADAFPDKQLAPPPGDPLRGAYYRWLFFGAGPVETAVTNNYLNWNPTPEQRMMVGYGSYSTVLDVLEQLVASAPYLLGDRFTALDVYLGSQIAWGIGFGTMEKRPGFEEYVARITDRPAYRKAKQIDQALMPKKEQQPA</sequence>
<dbReference type="CDD" id="cd03207">
    <property type="entry name" value="GST_C_8"/>
    <property type="match status" value="1"/>
</dbReference>
<dbReference type="PANTHER" id="PTHR44051:SF21">
    <property type="entry name" value="GLUTATHIONE S-TRANSFERASE FAMILY PROTEIN"/>
    <property type="match status" value="1"/>
</dbReference>
<dbReference type="PROSITE" id="PS50404">
    <property type="entry name" value="GST_NTER"/>
    <property type="match status" value="1"/>
</dbReference>
<dbReference type="InterPro" id="IPR036249">
    <property type="entry name" value="Thioredoxin-like_sf"/>
</dbReference>
<name>A0A6J4U775_9SPHN</name>
<dbReference type="CDD" id="cd03046">
    <property type="entry name" value="GST_N_GTT1_like"/>
    <property type="match status" value="1"/>
</dbReference>
<keyword evidence="3" id="KW-0808">Transferase</keyword>
<accession>A0A6J4U775</accession>
<reference evidence="3" key="1">
    <citation type="submission" date="2020-02" db="EMBL/GenBank/DDBJ databases">
        <authorList>
            <person name="Meier V. D."/>
        </authorList>
    </citation>
    <scope>NUCLEOTIDE SEQUENCE</scope>
    <source>
        <strain evidence="3">AVDCRST_MAG23</strain>
    </source>
</reference>